<evidence type="ECO:0000256" key="1">
    <source>
        <dbReference type="ARBA" id="ARBA00004123"/>
    </source>
</evidence>
<feature type="compositionally biased region" description="Basic and acidic residues" evidence="8">
    <location>
        <begin position="371"/>
        <end position="381"/>
    </location>
</feature>
<dbReference type="GO" id="GO:0032454">
    <property type="term" value="F:histone H3K9 demethylase activity"/>
    <property type="evidence" value="ECO:0007669"/>
    <property type="project" value="InterPro"/>
</dbReference>
<evidence type="ECO:0000259" key="9">
    <source>
        <dbReference type="PROSITE" id="PS50089"/>
    </source>
</evidence>
<feature type="compositionally biased region" description="Polar residues" evidence="8">
    <location>
        <begin position="356"/>
        <end position="368"/>
    </location>
</feature>
<feature type="region of interest" description="Disordered" evidence="8">
    <location>
        <begin position="114"/>
        <end position="198"/>
    </location>
</feature>
<reference evidence="12" key="2">
    <citation type="submission" date="2025-08" db="UniProtKB">
        <authorList>
            <consortium name="RefSeq"/>
        </authorList>
    </citation>
    <scope>IDENTIFICATION</scope>
    <source>
        <tissue evidence="12">Leaves</tissue>
    </source>
</reference>
<dbReference type="SUPFAM" id="SSF51197">
    <property type="entry name" value="Clavaminate synthase-like"/>
    <property type="match status" value="1"/>
</dbReference>
<evidence type="ECO:0000256" key="3">
    <source>
        <dbReference type="ARBA" id="ARBA00022723"/>
    </source>
</evidence>
<feature type="compositionally biased region" description="Basic and acidic residues" evidence="8">
    <location>
        <begin position="241"/>
        <end position="252"/>
    </location>
</feature>
<evidence type="ECO:0000256" key="6">
    <source>
        <dbReference type="ARBA" id="ARBA00023242"/>
    </source>
</evidence>
<dbReference type="Proteomes" id="UP001652660">
    <property type="component" value="Chromosome 9c"/>
</dbReference>
<evidence type="ECO:0000256" key="8">
    <source>
        <dbReference type="SAM" id="MobiDB-lite"/>
    </source>
</evidence>
<feature type="region of interest" description="Disordered" evidence="8">
    <location>
        <begin position="356"/>
        <end position="418"/>
    </location>
</feature>
<dbReference type="GO" id="GO:0008270">
    <property type="term" value="F:zinc ion binding"/>
    <property type="evidence" value="ECO:0007669"/>
    <property type="project" value="UniProtKB-KW"/>
</dbReference>
<dbReference type="GO" id="GO:0000785">
    <property type="term" value="C:chromatin"/>
    <property type="evidence" value="ECO:0007669"/>
    <property type="project" value="TreeGrafter"/>
</dbReference>
<feature type="compositionally biased region" description="Polar residues" evidence="8">
    <location>
        <begin position="156"/>
        <end position="170"/>
    </location>
</feature>
<dbReference type="OrthoDB" id="1667110at2759"/>
<dbReference type="Pfam" id="PF02373">
    <property type="entry name" value="JmjC"/>
    <property type="match status" value="1"/>
</dbReference>
<dbReference type="GO" id="GO:0006357">
    <property type="term" value="P:regulation of transcription by RNA polymerase II"/>
    <property type="evidence" value="ECO:0007669"/>
    <property type="project" value="TreeGrafter"/>
</dbReference>
<keyword evidence="6" id="KW-0539">Nucleus</keyword>
<dbReference type="GO" id="GO:0000118">
    <property type="term" value="C:histone deacetylase complex"/>
    <property type="evidence" value="ECO:0007669"/>
    <property type="project" value="TreeGrafter"/>
</dbReference>
<dbReference type="InterPro" id="IPR003347">
    <property type="entry name" value="JmjC_dom"/>
</dbReference>
<keyword evidence="5" id="KW-0804">Transcription</keyword>
<feature type="region of interest" description="Disordered" evidence="8">
    <location>
        <begin position="219"/>
        <end position="308"/>
    </location>
</feature>
<dbReference type="PANTHER" id="PTHR12549:SF37">
    <property type="entry name" value="LYSINE-SPECIFIC DEMETHYLASE JMJ26"/>
    <property type="match status" value="1"/>
</dbReference>
<dbReference type="InterPro" id="IPR018866">
    <property type="entry name" value="Znf-4CXXC_R1"/>
</dbReference>
<feature type="compositionally biased region" description="Low complexity" evidence="8">
    <location>
        <begin position="253"/>
        <end position="263"/>
    </location>
</feature>
<dbReference type="Gene3D" id="2.60.120.650">
    <property type="entry name" value="Cupin"/>
    <property type="match status" value="1"/>
</dbReference>
<reference evidence="11" key="1">
    <citation type="journal article" date="2025" name="Foods">
        <title>Unveiling the Microbial Signatures of Arabica Coffee Cherries: Insights into Ripeness Specific Diversity, Functional Traits, and Implications for Quality and Safety.</title>
        <authorList>
            <consortium name="RefSeq"/>
            <person name="Tenea G.N."/>
            <person name="Cifuentes V."/>
            <person name="Reyes P."/>
            <person name="Cevallos-Vallejos M."/>
        </authorList>
    </citation>
    <scope>NUCLEOTIDE SEQUENCE [LARGE SCALE GENOMIC DNA]</scope>
</reference>
<feature type="compositionally biased region" description="Basic residues" evidence="8">
    <location>
        <begin position="126"/>
        <end position="139"/>
    </location>
</feature>
<dbReference type="GeneID" id="113707825"/>
<dbReference type="GO" id="GO:0031490">
    <property type="term" value="F:chromatin DNA binding"/>
    <property type="evidence" value="ECO:0007669"/>
    <property type="project" value="TreeGrafter"/>
</dbReference>
<proteinExistence type="inferred from homology"/>
<feature type="domain" description="JmjC" evidence="10">
    <location>
        <begin position="852"/>
        <end position="1115"/>
    </location>
</feature>
<dbReference type="InterPro" id="IPR001841">
    <property type="entry name" value="Znf_RING"/>
</dbReference>
<keyword evidence="4" id="KW-0805">Transcription regulation</keyword>
<name>A0A6P6U660_COFAR</name>
<evidence type="ECO:0000256" key="2">
    <source>
        <dbReference type="ARBA" id="ARBA00006801"/>
    </source>
</evidence>
<comment type="subcellular location">
    <subcellularLocation>
        <location evidence="1">Nucleus</location>
    </subcellularLocation>
</comment>
<dbReference type="InterPro" id="IPR045109">
    <property type="entry name" value="LSDs-like"/>
</dbReference>
<keyword evidence="11" id="KW-1185">Reference proteome</keyword>
<dbReference type="Pfam" id="PF10497">
    <property type="entry name" value="zf-4CXXC_R1"/>
    <property type="match status" value="1"/>
</dbReference>
<keyword evidence="7" id="KW-0862">Zinc</keyword>
<feature type="compositionally biased region" description="Polar residues" evidence="8">
    <location>
        <begin position="186"/>
        <end position="198"/>
    </location>
</feature>
<organism evidence="11 12">
    <name type="scientific">Coffea arabica</name>
    <name type="common">Arabian coffee</name>
    <dbReference type="NCBI Taxonomy" id="13443"/>
    <lineage>
        <taxon>Eukaryota</taxon>
        <taxon>Viridiplantae</taxon>
        <taxon>Streptophyta</taxon>
        <taxon>Embryophyta</taxon>
        <taxon>Tracheophyta</taxon>
        <taxon>Spermatophyta</taxon>
        <taxon>Magnoliopsida</taxon>
        <taxon>eudicotyledons</taxon>
        <taxon>Gunneridae</taxon>
        <taxon>Pentapetalae</taxon>
        <taxon>asterids</taxon>
        <taxon>lamiids</taxon>
        <taxon>Gentianales</taxon>
        <taxon>Rubiaceae</taxon>
        <taxon>Ixoroideae</taxon>
        <taxon>Gardenieae complex</taxon>
        <taxon>Bertiereae - Coffeeae clade</taxon>
        <taxon>Coffeeae</taxon>
        <taxon>Coffea</taxon>
    </lineage>
</organism>
<evidence type="ECO:0000256" key="7">
    <source>
        <dbReference type="PROSITE-ProRule" id="PRU00175"/>
    </source>
</evidence>
<dbReference type="GO" id="GO:0003712">
    <property type="term" value="F:transcription coregulator activity"/>
    <property type="evidence" value="ECO:0007669"/>
    <property type="project" value="TreeGrafter"/>
</dbReference>
<evidence type="ECO:0000256" key="4">
    <source>
        <dbReference type="ARBA" id="ARBA00023015"/>
    </source>
</evidence>
<dbReference type="PROSITE" id="PS51184">
    <property type="entry name" value="JMJC"/>
    <property type="match status" value="1"/>
</dbReference>
<dbReference type="RefSeq" id="XP_027085954.1">
    <property type="nucleotide sequence ID" value="XM_027230153.2"/>
</dbReference>
<keyword evidence="3" id="KW-0479">Metal-binding</keyword>
<dbReference type="PANTHER" id="PTHR12549">
    <property type="entry name" value="JMJC DOMAIN-CONTAINING HISTONE DEMETHYLATION PROTEIN"/>
    <property type="match status" value="1"/>
</dbReference>
<accession>A0A6P6U660</accession>
<protein>
    <submittedName>
        <fullName evidence="12">Lysine-specific demethylase JMJ26-like isoform X1</fullName>
    </submittedName>
</protein>
<comment type="similarity">
    <text evidence="2">Belongs to the JARID1 histone demethylase family.</text>
</comment>
<evidence type="ECO:0000313" key="12">
    <source>
        <dbReference type="RefSeq" id="XP_027085954.1"/>
    </source>
</evidence>
<evidence type="ECO:0000313" key="11">
    <source>
        <dbReference type="Proteomes" id="UP001652660"/>
    </source>
</evidence>
<feature type="compositionally biased region" description="Acidic residues" evidence="8">
    <location>
        <begin position="144"/>
        <end position="153"/>
    </location>
</feature>
<dbReference type="PROSITE" id="PS50089">
    <property type="entry name" value="ZF_RING_2"/>
    <property type="match status" value="1"/>
</dbReference>
<dbReference type="AlphaFoldDB" id="A0A6P6U660"/>
<feature type="domain" description="RING-type" evidence="9">
    <location>
        <begin position="429"/>
        <end position="476"/>
    </location>
</feature>
<keyword evidence="7" id="KW-0863">Zinc-finger</keyword>
<feature type="compositionally biased region" description="Low complexity" evidence="8">
    <location>
        <begin position="386"/>
        <end position="403"/>
    </location>
</feature>
<evidence type="ECO:0000256" key="5">
    <source>
        <dbReference type="ARBA" id="ARBA00023163"/>
    </source>
</evidence>
<evidence type="ECO:0000259" key="10">
    <source>
        <dbReference type="PROSITE" id="PS51184"/>
    </source>
</evidence>
<gene>
    <name evidence="12" type="primary">LOC113707825</name>
</gene>
<dbReference type="SMART" id="SM00558">
    <property type="entry name" value="JmjC"/>
    <property type="match status" value="1"/>
</dbReference>
<sequence length="1161" mass="132570">MAVLITKQESVRQYADNEIQMVRGSSGKRPGFPKRRKLVLSFEDEEEDNRVTLLNGEETSNQVKLCQCTELSGGANPKKPSCCQSSESTVENTNFSDELINLGSPRRNMRILSKKRRRKCLDGRGPSKRHPSLSNKKKGCMLQEESEEEEDREDSPGTSSMTKTAINQQRMALDFEVSDDKRNSKDCSNTSEKNKFLQNESIQKGMCEGKKMRTHIGDVNKLNSRKAIGKAQVAQHPPKGRTSDKKNSERNSDSSSSKKVSVSNFFAKGNGDGSDDDWNESKEKPRISTAQVDVQKTEEEFESSDSRRISARHRCATNKKFSFEGDYLFGEWIDDEEDVVLSFEEITVSSYSSYATVKGGSRSTSVPTKGSIKDIKRKQDNNGKGSSVNSSPSSSSSSWKSASICDRKSMDRSSNGNIKQVEKKRHVKCHQCQRNDRVTVVPCMKCKEKVYCIQCIKQWYPELSEEEVSETCPHCSRNCNCNLCLHSSGFIKTSQRDLDDSEKVRHLHYLINQLLPILKQIHQEQIEELEMESHIQGVPSFSIEVKRSTFYDDERVYCNHCSTSIVDLHRSCPKCSYELCLNCCREIRKDEFLGSHDRVLYQYVNKGNDYMHGGDPLPGTLDMERARDQVEPVIRWVANDNGSITCAPREMGGCGSCLLELKHLLQEDWISTLEARAQKILDDCKTTHAISWPILQESDPKRLRRAAFREGSCDNYLYCPDSLDVMRQEELFRFRSHWARGEPVIVQNVLEQTSRLSWEPMVMWRALCEHNDSSVSTKMSEVKAIDCLAGCEVEISTRKFFKGYIEGRTYKNFWPEMLKLKDWPPSDKFDDLLPRHCDEFISALPFPEYTDPRVGFLNLAVKLPAHVLKPDLGPKTYIAYGLAEELGRGDSVTKLHCDMSDAVNILTHTAEVVLTDEQRSAIETLKKKHEAQDEKEHFGNLKLNNGSSLENVCQVGMFHDVIKDGNASERSEKAGNILEECVEEQPCSSFSSMEHIDERGGALWDIFRREDVPKLKEYLVKHSTEFRHTYCCPVDQVIHPIHDQSFYLTMEHKRKLKEEYGIEPWTFEQRIGEAVFIPAGCPHQVRNLKSCTKVAADFVSPENLHECLRLTEEFRRLPKNHKAREDKLEVKKMIVHGVNQAVQELEQLTNTSMKTCGFIWE</sequence>